<evidence type="ECO:0000313" key="6">
    <source>
        <dbReference type="Proteomes" id="UP000199092"/>
    </source>
</evidence>
<dbReference type="InterPro" id="IPR003439">
    <property type="entry name" value="ABC_transporter-like_ATP-bd"/>
</dbReference>
<dbReference type="Pfam" id="PF00005">
    <property type="entry name" value="ABC_tran"/>
    <property type="match status" value="1"/>
</dbReference>
<name>A0A1H1ZW68_9ACTN</name>
<sequence length="235" mass="24329">MSTRPLLEVDGLGLRTPSGPVFTDLSFTVPRGALTAVVGPSGSGRSALLLALGGRVRGLTGTVRLGERSLRSRPRDLRVRTAVARLGTLVQPEGRLTVGESITERALVDGVPDRVAAAAVARAEEVLGTTSDRSALVDELSAYDRALLCVGLALVRPADLVLLDDADRALDLADQRRLLEALARLCAAGQTLVVSTTEAASLPPGTHVVELRPTAPAAAPTAVPAPDPTSPEKTS</sequence>
<dbReference type="GO" id="GO:0005524">
    <property type="term" value="F:ATP binding"/>
    <property type="evidence" value="ECO:0007669"/>
    <property type="project" value="UniProtKB-KW"/>
</dbReference>
<protein>
    <submittedName>
        <fullName evidence="5">ABC-type cobalamin/Fe3+-siderophores transport system, ATPase component</fullName>
    </submittedName>
</protein>
<evidence type="ECO:0000259" key="4">
    <source>
        <dbReference type="PROSITE" id="PS50893"/>
    </source>
</evidence>
<dbReference type="PROSITE" id="PS50893">
    <property type="entry name" value="ABC_TRANSPORTER_2"/>
    <property type="match status" value="1"/>
</dbReference>
<dbReference type="InterPro" id="IPR027417">
    <property type="entry name" value="P-loop_NTPase"/>
</dbReference>
<dbReference type="AlphaFoldDB" id="A0A1H1ZW68"/>
<dbReference type="SUPFAM" id="SSF52540">
    <property type="entry name" value="P-loop containing nucleoside triphosphate hydrolases"/>
    <property type="match status" value="1"/>
</dbReference>
<dbReference type="RefSeq" id="WP_091415401.1">
    <property type="nucleotide sequence ID" value="NZ_LT629749.1"/>
</dbReference>
<reference evidence="5 6" key="1">
    <citation type="submission" date="2016-10" db="EMBL/GenBank/DDBJ databases">
        <authorList>
            <person name="de Groot N.N."/>
        </authorList>
    </citation>
    <scope>NUCLEOTIDE SEQUENCE [LARGE SCALE GENOMIC DNA]</scope>
    <source>
        <strain evidence="5 6">DSM 21741</strain>
    </source>
</reference>
<dbReference type="InterPro" id="IPR003593">
    <property type="entry name" value="AAA+_ATPase"/>
</dbReference>
<keyword evidence="2" id="KW-0067">ATP-binding</keyword>
<keyword evidence="6" id="KW-1185">Reference proteome</keyword>
<dbReference type="EMBL" id="LT629749">
    <property type="protein sequence ID" value="SDT37903.1"/>
    <property type="molecule type" value="Genomic_DNA"/>
</dbReference>
<dbReference type="Gene3D" id="3.40.50.300">
    <property type="entry name" value="P-loop containing nucleotide triphosphate hydrolases"/>
    <property type="match status" value="1"/>
</dbReference>
<feature type="compositionally biased region" description="Low complexity" evidence="3">
    <location>
        <begin position="213"/>
        <end position="222"/>
    </location>
</feature>
<dbReference type="SMART" id="SM00382">
    <property type="entry name" value="AAA"/>
    <property type="match status" value="1"/>
</dbReference>
<organism evidence="5 6">
    <name type="scientific">Friedmanniella luteola</name>
    <dbReference type="NCBI Taxonomy" id="546871"/>
    <lineage>
        <taxon>Bacteria</taxon>
        <taxon>Bacillati</taxon>
        <taxon>Actinomycetota</taxon>
        <taxon>Actinomycetes</taxon>
        <taxon>Propionibacteriales</taxon>
        <taxon>Nocardioidaceae</taxon>
        <taxon>Friedmanniella</taxon>
    </lineage>
</organism>
<dbReference type="GO" id="GO:0016887">
    <property type="term" value="F:ATP hydrolysis activity"/>
    <property type="evidence" value="ECO:0007669"/>
    <property type="project" value="InterPro"/>
</dbReference>
<accession>A0A1H1ZW68</accession>
<evidence type="ECO:0000256" key="1">
    <source>
        <dbReference type="ARBA" id="ARBA00022741"/>
    </source>
</evidence>
<keyword evidence="1" id="KW-0547">Nucleotide-binding</keyword>
<evidence type="ECO:0000256" key="3">
    <source>
        <dbReference type="SAM" id="MobiDB-lite"/>
    </source>
</evidence>
<dbReference type="PANTHER" id="PTHR24220">
    <property type="entry name" value="IMPORT ATP-BINDING PROTEIN"/>
    <property type="match status" value="1"/>
</dbReference>
<gene>
    <name evidence="5" type="ORF">SAMN04488543_4045</name>
</gene>
<dbReference type="GO" id="GO:0022857">
    <property type="term" value="F:transmembrane transporter activity"/>
    <property type="evidence" value="ECO:0007669"/>
    <property type="project" value="TreeGrafter"/>
</dbReference>
<evidence type="ECO:0000256" key="2">
    <source>
        <dbReference type="ARBA" id="ARBA00022840"/>
    </source>
</evidence>
<dbReference type="Proteomes" id="UP000199092">
    <property type="component" value="Chromosome I"/>
</dbReference>
<dbReference type="PANTHER" id="PTHR24220:SF684">
    <property type="entry name" value="FE(3+) IONS IMPORT ATP-BINDING PROTEIN FBPC"/>
    <property type="match status" value="1"/>
</dbReference>
<evidence type="ECO:0000313" key="5">
    <source>
        <dbReference type="EMBL" id="SDT37903.1"/>
    </source>
</evidence>
<feature type="domain" description="ABC transporter" evidence="4">
    <location>
        <begin position="7"/>
        <end position="233"/>
    </location>
</feature>
<proteinExistence type="predicted"/>
<dbReference type="OrthoDB" id="3726653at2"/>
<feature type="region of interest" description="Disordered" evidence="3">
    <location>
        <begin position="213"/>
        <end position="235"/>
    </location>
</feature>
<dbReference type="STRING" id="546871.SAMN04488543_4045"/>
<dbReference type="InterPro" id="IPR015854">
    <property type="entry name" value="ABC_transpr_LolD-like"/>
</dbReference>
<dbReference type="GO" id="GO:0005886">
    <property type="term" value="C:plasma membrane"/>
    <property type="evidence" value="ECO:0007669"/>
    <property type="project" value="TreeGrafter"/>
</dbReference>